<dbReference type="InterPro" id="IPR033922">
    <property type="entry name" value="NAD_bind_Glu_DH"/>
</dbReference>
<evidence type="ECO:0000256" key="2">
    <source>
        <dbReference type="ARBA" id="ARBA00006382"/>
    </source>
</evidence>
<organism evidence="10 11">
    <name type="scientific">Globodera rostochiensis</name>
    <name type="common">Golden nematode worm</name>
    <name type="synonym">Heterodera rostochiensis</name>
    <dbReference type="NCBI Taxonomy" id="31243"/>
    <lineage>
        <taxon>Eukaryota</taxon>
        <taxon>Metazoa</taxon>
        <taxon>Ecdysozoa</taxon>
        <taxon>Nematoda</taxon>
        <taxon>Chromadorea</taxon>
        <taxon>Rhabditida</taxon>
        <taxon>Tylenchina</taxon>
        <taxon>Tylenchomorpha</taxon>
        <taxon>Tylenchoidea</taxon>
        <taxon>Heteroderidae</taxon>
        <taxon>Heteroderinae</taxon>
        <taxon>Globodera</taxon>
    </lineage>
</organism>
<dbReference type="PANTHER" id="PTHR11606">
    <property type="entry name" value="GLUTAMATE DEHYDROGENASE"/>
    <property type="match status" value="1"/>
</dbReference>
<dbReference type="CDD" id="cd01076">
    <property type="entry name" value="NAD_bind_1_Glu_DH"/>
    <property type="match status" value="1"/>
</dbReference>
<comment type="similarity">
    <text evidence="2 8">Belongs to the Glu/Leu/Phe/Val dehydrogenases family.</text>
</comment>
<evidence type="ECO:0000256" key="6">
    <source>
        <dbReference type="ARBA" id="ARBA00047867"/>
    </source>
</evidence>
<evidence type="ECO:0000256" key="1">
    <source>
        <dbReference type="ARBA" id="ARBA00004173"/>
    </source>
</evidence>
<evidence type="ECO:0000256" key="3">
    <source>
        <dbReference type="ARBA" id="ARBA00012889"/>
    </source>
</evidence>
<dbReference type="SUPFAM" id="SSF51735">
    <property type="entry name" value="NAD(P)-binding Rossmann-fold domains"/>
    <property type="match status" value="1"/>
</dbReference>
<dbReference type="GO" id="GO:0004352">
    <property type="term" value="F:glutamate dehydrogenase (NAD+) activity"/>
    <property type="evidence" value="ECO:0007669"/>
    <property type="project" value="TreeGrafter"/>
</dbReference>
<comment type="catalytic activity">
    <reaction evidence="7">
        <text>L-glutamate + NADP(+) + H2O = 2-oxoglutarate + NH4(+) + NADPH + H(+)</text>
        <dbReference type="Rhea" id="RHEA:11612"/>
        <dbReference type="ChEBI" id="CHEBI:15377"/>
        <dbReference type="ChEBI" id="CHEBI:15378"/>
        <dbReference type="ChEBI" id="CHEBI:16810"/>
        <dbReference type="ChEBI" id="CHEBI:28938"/>
        <dbReference type="ChEBI" id="CHEBI:29985"/>
        <dbReference type="ChEBI" id="CHEBI:57783"/>
        <dbReference type="ChEBI" id="CHEBI:58349"/>
        <dbReference type="EC" id="1.4.1.3"/>
    </reaction>
</comment>
<evidence type="ECO:0000313" key="11">
    <source>
        <dbReference type="WBParaSite" id="Gr19_v10_g8334.t1"/>
    </source>
</evidence>
<dbReference type="PANTHER" id="PTHR11606:SF13">
    <property type="entry name" value="GLUTAMATE DEHYDROGENASE 1, MITOCHONDRIAL"/>
    <property type="match status" value="1"/>
</dbReference>
<dbReference type="InterPro" id="IPR033524">
    <property type="entry name" value="Glu/Leu/Phe/Val_DH_AS"/>
</dbReference>
<name>A0A914IA89_GLORO</name>
<sequence length="543" mass="59834">MLIAFAAPARLLSSRHAIAACRHYSAAVLDPHDQLKDSDKPMYEQMNPSFNKMVDYYFDKGAAVIESKIVESIKSRSKSLEEKTSSVKGILAAIKPVNKVLYVTFPIRRDDGTYEMIEAWRAQHSEHRTPTKGGIRFSMDVCEDEVKALSALMTYKCAVVDVPFGGAKGGVRIDPKKYSDYEIEKITRRVAIEFAKKGFLGPGVDVPAPDMGTGEREMAWIADTYAQTVGHTDKDASACITGKPIVAGGIHGRVSATGRGIWKGLAVFINDKNYMSKLGLTTGFKGKTFIVQGFGNVGLHSHRYLHRDGAICVGVQEFDCSIYNPNGIHPKELEEWKITNGTIRGFPGAKAFEPFTDLIYEKCDILLPAACEKTIHLGNAHRIQAKVIAEAANGPTTPAADLVLLERGDCLIVPDMFINSGGVTVSFFEWLKNLNHVSFGRLTFKYERDSNYLLLGSVQQSLERTFDRAVPIDPSEAFQARIAGASEKDIVHSGLEYTMNRSAKQIIATAEKYNLGLDLRTAAYANAIEKVYQTYETSGLTFT</sequence>
<dbReference type="Pfam" id="PF02812">
    <property type="entry name" value="ELFV_dehydrog_N"/>
    <property type="match status" value="1"/>
</dbReference>
<comment type="catalytic activity">
    <reaction evidence="6">
        <text>L-glutamate + NAD(+) + H2O = 2-oxoglutarate + NH4(+) + NADH + H(+)</text>
        <dbReference type="Rhea" id="RHEA:15133"/>
        <dbReference type="ChEBI" id="CHEBI:15377"/>
        <dbReference type="ChEBI" id="CHEBI:15378"/>
        <dbReference type="ChEBI" id="CHEBI:16810"/>
        <dbReference type="ChEBI" id="CHEBI:28938"/>
        <dbReference type="ChEBI" id="CHEBI:29985"/>
        <dbReference type="ChEBI" id="CHEBI:57540"/>
        <dbReference type="ChEBI" id="CHEBI:57945"/>
        <dbReference type="EC" id="1.4.1.3"/>
    </reaction>
</comment>
<keyword evidence="10" id="KW-1185">Reference proteome</keyword>
<dbReference type="Gene3D" id="3.40.50.720">
    <property type="entry name" value="NAD(P)-binding Rossmann-like Domain"/>
    <property type="match status" value="1"/>
</dbReference>
<dbReference type="AlphaFoldDB" id="A0A914IA89"/>
<evidence type="ECO:0000259" key="9">
    <source>
        <dbReference type="SMART" id="SM00839"/>
    </source>
</evidence>
<evidence type="ECO:0000313" key="10">
    <source>
        <dbReference type="Proteomes" id="UP000887572"/>
    </source>
</evidence>
<protein>
    <recommendedName>
        <fullName evidence="3">glutamate dehydrogenase [NAD(P)(+)]</fullName>
        <ecNumber evidence="3">1.4.1.3</ecNumber>
    </recommendedName>
</protein>
<evidence type="ECO:0000256" key="5">
    <source>
        <dbReference type="ARBA" id="ARBA00023128"/>
    </source>
</evidence>
<dbReference type="EC" id="1.4.1.3" evidence="3"/>
<reference evidence="11" key="1">
    <citation type="submission" date="2022-11" db="UniProtKB">
        <authorList>
            <consortium name="WormBaseParasite"/>
        </authorList>
    </citation>
    <scope>IDENTIFICATION</scope>
</reference>
<feature type="domain" description="Glutamate/phenylalanine/leucine/valine/L-tryptophan dehydrogenase C-terminal" evidence="9">
    <location>
        <begin position="250"/>
        <end position="539"/>
    </location>
</feature>
<dbReference type="SUPFAM" id="SSF53223">
    <property type="entry name" value="Aminoacid dehydrogenase-like, N-terminal domain"/>
    <property type="match status" value="1"/>
</dbReference>
<evidence type="ECO:0000256" key="8">
    <source>
        <dbReference type="RuleBase" id="RU004417"/>
    </source>
</evidence>
<dbReference type="GO" id="GO:0005739">
    <property type="term" value="C:mitochondrion"/>
    <property type="evidence" value="ECO:0007669"/>
    <property type="project" value="UniProtKB-SubCell"/>
</dbReference>
<dbReference type="FunFam" id="3.40.50.720:FF:000100">
    <property type="entry name" value="Glutamate dehydrogenase 1, mitochondrial"/>
    <property type="match status" value="1"/>
</dbReference>
<evidence type="ECO:0000256" key="4">
    <source>
        <dbReference type="ARBA" id="ARBA00023002"/>
    </source>
</evidence>
<dbReference type="GO" id="GO:0006538">
    <property type="term" value="P:L-glutamate catabolic process"/>
    <property type="evidence" value="ECO:0007669"/>
    <property type="project" value="TreeGrafter"/>
</dbReference>
<accession>A0A914IA89</accession>
<keyword evidence="4 8" id="KW-0560">Oxidoreductase</keyword>
<evidence type="ECO:0000256" key="7">
    <source>
        <dbReference type="ARBA" id="ARBA00048577"/>
    </source>
</evidence>
<dbReference type="Gene3D" id="3.40.50.10860">
    <property type="entry name" value="Leucine Dehydrogenase, chain A, domain 1"/>
    <property type="match status" value="1"/>
</dbReference>
<dbReference type="WBParaSite" id="Gr19_v10_g8334.t1">
    <property type="protein sequence ID" value="Gr19_v10_g8334.t1"/>
    <property type="gene ID" value="Gr19_v10_g8334"/>
</dbReference>
<dbReference type="PROSITE" id="PS00074">
    <property type="entry name" value="GLFV_DEHYDROGENASE"/>
    <property type="match status" value="1"/>
</dbReference>
<dbReference type="InterPro" id="IPR006095">
    <property type="entry name" value="Glu/Leu/Phe/Val/Trp_DH"/>
</dbReference>
<proteinExistence type="inferred from homology"/>
<dbReference type="Gene3D" id="1.10.287.140">
    <property type="match status" value="1"/>
</dbReference>
<comment type="subcellular location">
    <subcellularLocation>
        <location evidence="1">Mitochondrion</location>
    </subcellularLocation>
</comment>
<dbReference type="InterPro" id="IPR006097">
    <property type="entry name" value="Glu/Leu/Phe/Val/Trp_DH_dimer"/>
</dbReference>
<dbReference type="SMART" id="SM00839">
    <property type="entry name" value="ELFV_dehydrog"/>
    <property type="match status" value="1"/>
</dbReference>
<dbReference type="InterPro" id="IPR046346">
    <property type="entry name" value="Aminoacid_DH-like_N_sf"/>
</dbReference>
<dbReference type="Proteomes" id="UP000887572">
    <property type="component" value="Unplaced"/>
</dbReference>
<dbReference type="PRINTS" id="PR00082">
    <property type="entry name" value="GLFDHDRGNASE"/>
</dbReference>
<dbReference type="InterPro" id="IPR036291">
    <property type="entry name" value="NAD(P)-bd_dom_sf"/>
</dbReference>
<dbReference type="InterPro" id="IPR006096">
    <property type="entry name" value="Glu/Leu/Phe/Val/Trp_DH_C"/>
</dbReference>
<dbReference type="Pfam" id="PF00208">
    <property type="entry name" value="ELFV_dehydrog"/>
    <property type="match status" value="1"/>
</dbReference>
<keyword evidence="5" id="KW-0496">Mitochondrion</keyword>